<dbReference type="EMBL" id="JAKOEM010000013">
    <property type="protein sequence ID" value="MCG6559460.1"/>
    <property type="molecule type" value="Genomic_DNA"/>
</dbReference>
<dbReference type="RefSeq" id="WP_238905565.1">
    <property type="nucleotide sequence ID" value="NZ_JAKOEM010000013.1"/>
</dbReference>
<keyword evidence="2" id="KW-1185">Reference proteome</keyword>
<evidence type="ECO:0000313" key="2">
    <source>
        <dbReference type="Proteomes" id="UP001165279"/>
    </source>
</evidence>
<name>A0ABS9NYZ7_9RHOB</name>
<accession>A0ABS9NYZ7</accession>
<protein>
    <submittedName>
        <fullName evidence="1">Uncharacterized protein</fullName>
    </submittedName>
</protein>
<evidence type="ECO:0000313" key="1">
    <source>
        <dbReference type="EMBL" id="MCG6559460.1"/>
    </source>
</evidence>
<sequence length="66" mass="7379">GSGVTQAEKHLQNARNLFKQTEPPLLQGHRDVGIPVVRSEISRDGKVVIYSTAKQTDEVNNPWDRP</sequence>
<feature type="non-terminal residue" evidence="1">
    <location>
        <position position="1"/>
    </location>
</feature>
<proteinExistence type="predicted"/>
<gene>
    <name evidence="1" type="ORF">MB818_14715</name>
</gene>
<dbReference type="Proteomes" id="UP001165279">
    <property type="component" value="Unassembled WGS sequence"/>
</dbReference>
<reference evidence="1" key="1">
    <citation type="submission" date="2022-02" db="EMBL/GenBank/DDBJ databases">
        <title>The genome sequence of Ruegeria sp. 1NDH52C.</title>
        <authorList>
            <person name="Du J."/>
        </authorList>
    </citation>
    <scope>NUCLEOTIDE SEQUENCE</scope>
    <source>
        <strain evidence="1">1NDH52C</strain>
    </source>
</reference>
<comment type="caution">
    <text evidence="1">The sequence shown here is derived from an EMBL/GenBank/DDBJ whole genome shotgun (WGS) entry which is preliminary data.</text>
</comment>
<organism evidence="1 2">
    <name type="scientific">Ruegeria alba</name>
    <dbReference type="NCBI Taxonomy" id="2916756"/>
    <lineage>
        <taxon>Bacteria</taxon>
        <taxon>Pseudomonadati</taxon>
        <taxon>Pseudomonadota</taxon>
        <taxon>Alphaproteobacteria</taxon>
        <taxon>Rhodobacterales</taxon>
        <taxon>Roseobacteraceae</taxon>
        <taxon>Ruegeria</taxon>
    </lineage>
</organism>